<sequence>MCKKRPILIQSPLRQSIRATRRDRLRSFNENGTVSVPLLPTASGSLSFSMRKEDENDEGKGGEGKGEKEERENEQKRKERIEERREEALELVGSVRDVKLTGSEEVMLDLNEITILMKEVPREQLQNVGFGMGSEG</sequence>
<reference evidence="2" key="1">
    <citation type="submission" date="2010-02" db="EMBL/GenBank/DDBJ databases">
        <title>Sequencing and annotation of the Blastocystis hominis genome.</title>
        <authorList>
            <person name="Wincker P."/>
        </authorList>
    </citation>
    <scope>NUCLEOTIDE SEQUENCE</scope>
    <source>
        <strain evidence="2">Singapore isolate B</strain>
    </source>
</reference>
<protein>
    <submittedName>
        <fullName evidence="2">Uncharacterized protein</fullName>
    </submittedName>
</protein>
<dbReference type="RefSeq" id="XP_012896043.1">
    <property type="nucleotide sequence ID" value="XM_013040589.1"/>
</dbReference>
<gene>
    <name evidence="2" type="ORF">GSBLH_T00002074001</name>
</gene>
<evidence type="ECO:0000313" key="2">
    <source>
        <dbReference type="EMBL" id="CBK21995.2"/>
    </source>
</evidence>
<keyword evidence="3" id="KW-1185">Reference proteome</keyword>
<evidence type="ECO:0000256" key="1">
    <source>
        <dbReference type="SAM" id="MobiDB-lite"/>
    </source>
</evidence>
<dbReference type="EMBL" id="FN668646">
    <property type="protein sequence ID" value="CBK21995.2"/>
    <property type="molecule type" value="Genomic_DNA"/>
</dbReference>
<feature type="region of interest" description="Disordered" evidence="1">
    <location>
        <begin position="1"/>
        <end position="85"/>
    </location>
</feature>
<accession>D8M1Q6</accession>
<name>D8M1Q6_BLAHO</name>
<dbReference type="InParanoid" id="D8M1Q6"/>
<organism evidence="2">
    <name type="scientific">Blastocystis hominis</name>
    <dbReference type="NCBI Taxonomy" id="12968"/>
    <lineage>
        <taxon>Eukaryota</taxon>
        <taxon>Sar</taxon>
        <taxon>Stramenopiles</taxon>
        <taxon>Bigyra</taxon>
        <taxon>Opalozoa</taxon>
        <taxon>Opalinata</taxon>
        <taxon>Blastocystidae</taxon>
        <taxon>Blastocystis</taxon>
    </lineage>
</organism>
<feature type="compositionally biased region" description="Basic and acidic residues" evidence="1">
    <location>
        <begin position="50"/>
        <end position="85"/>
    </location>
</feature>
<dbReference type="Proteomes" id="UP000008312">
    <property type="component" value="Unassembled WGS sequence"/>
</dbReference>
<dbReference type="GeneID" id="24919281"/>
<proteinExistence type="predicted"/>
<dbReference type="AlphaFoldDB" id="D8M1Q6"/>
<evidence type="ECO:0000313" key="3">
    <source>
        <dbReference type="Proteomes" id="UP000008312"/>
    </source>
</evidence>